<dbReference type="Proteomes" id="UP000183471">
    <property type="component" value="Unassembled WGS sequence"/>
</dbReference>
<dbReference type="EMBL" id="FNKY01000001">
    <property type="protein sequence ID" value="SDQ67374.1"/>
    <property type="molecule type" value="Genomic_DNA"/>
</dbReference>
<evidence type="ECO:0000313" key="3">
    <source>
        <dbReference type="EMBL" id="SDQ67374.1"/>
    </source>
</evidence>
<feature type="signal peptide" evidence="1">
    <location>
        <begin position="1"/>
        <end position="20"/>
    </location>
</feature>
<dbReference type="RefSeq" id="WP_218124315.1">
    <property type="nucleotide sequence ID" value="NZ_FNKY01000001.1"/>
</dbReference>
<organism evidence="3 4">
    <name type="scientific">Nitrosospira multiformis</name>
    <dbReference type="NCBI Taxonomy" id="1231"/>
    <lineage>
        <taxon>Bacteria</taxon>
        <taxon>Pseudomonadati</taxon>
        <taxon>Pseudomonadota</taxon>
        <taxon>Betaproteobacteria</taxon>
        <taxon>Nitrosomonadales</taxon>
        <taxon>Nitrosomonadaceae</taxon>
        <taxon>Nitrosospira</taxon>
    </lineage>
</organism>
<gene>
    <name evidence="3" type="ORF">SAMN05216402_1797</name>
</gene>
<feature type="chain" id="PRO_5047546796" evidence="1">
    <location>
        <begin position="21"/>
        <end position="237"/>
    </location>
</feature>
<name>A0ABY0TDM2_9PROT</name>
<evidence type="ECO:0000259" key="2">
    <source>
        <dbReference type="Pfam" id="PF07589"/>
    </source>
</evidence>
<dbReference type="NCBIfam" id="TIGR02595">
    <property type="entry name" value="PEP_CTERM"/>
    <property type="match status" value="1"/>
</dbReference>
<sequence>MKLRTMSVIAGLLLASPALADITNGPDPYTAGFGFDKPDDATAAWGGWTRGDAGTAYAEWDTFSGAPGTPYSTVYGSSGVSNSTLTWNTVTFAASTSGNLYSFSGTQVYDIDITSSTAFSGPVTVALQFETWGTAMDYSSILLNGAAPTSGAVTYSDPAFSSSMGPVELNQYLAVWTLNSAPTNFHIDLQSAGPHQSFAQVAVDIAAPIPEPGEWAMLLAGLGLMGAIVRRRNAKSA</sequence>
<reference evidence="3 4" key="1">
    <citation type="submission" date="2016-10" db="EMBL/GenBank/DDBJ databases">
        <authorList>
            <person name="Varghese N."/>
            <person name="Submissions S."/>
        </authorList>
    </citation>
    <scope>NUCLEOTIDE SEQUENCE [LARGE SCALE GENOMIC DNA]</scope>
    <source>
        <strain evidence="3 4">Nl1</strain>
    </source>
</reference>
<proteinExistence type="predicted"/>
<keyword evidence="1" id="KW-0732">Signal</keyword>
<evidence type="ECO:0000256" key="1">
    <source>
        <dbReference type="SAM" id="SignalP"/>
    </source>
</evidence>
<accession>A0ABY0TDM2</accession>
<evidence type="ECO:0000313" key="4">
    <source>
        <dbReference type="Proteomes" id="UP000183471"/>
    </source>
</evidence>
<comment type="caution">
    <text evidence="3">The sequence shown here is derived from an EMBL/GenBank/DDBJ whole genome shotgun (WGS) entry which is preliminary data.</text>
</comment>
<protein>
    <submittedName>
        <fullName evidence="3">PEP-CTERM protein-sorting domain-containing protein</fullName>
    </submittedName>
</protein>
<keyword evidence="4" id="KW-1185">Reference proteome</keyword>
<feature type="domain" description="Ice-binding protein C-terminal" evidence="2">
    <location>
        <begin position="208"/>
        <end position="232"/>
    </location>
</feature>
<dbReference type="InterPro" id="IPR013424">
    <property type="entry name" value="Ice-binding_C"/>
</dbReference>
<dbReference type="Pfam" id="PF07589">
    <property type="entry name" value="PEP-CTERM"/>
    <property type="match status" value="1"/>
</dbReference>